<evidence type="ECO:0000313" key="4">
    <source>
        <dbReference type="Proteomes" id="UP000593566"/>
    </source>
</evidence>
<evidence type="ECO:0000256" key="1">
    <source>
        <dbReference type="SAM" id="SignalP"/>
    </source>
</evidence>
<reference evidence="3 4" key="1">
    <citation type="journal article" date="2020" name="Genomics">
        <title>Complete, high-quality genomes from long-read metagenomic sequencing of two wolf lichen thalli reveals enigmatic genome architecture.</title>
        <authorList>
            <person name="McKenzie S.K."/>
            <person name="Walston R.F."/>
            <person name="Allen J.L."/>
        </authorList>
    </citation>
    <scope>NUCLEOTIDE SEQUENCE [LARGE SCALE GENOMIC DNA]</scope>
    <source>
        <strain evidence="3">WasteWater1</strain>
    </source>
</reference>
<keyword evidence="4" id="KW-1185">Reference proteome</keyword>
<dbReference type="GeneID" id="59334688"/>
<dbReference type="RefSeq" id="XP_037147310.1">
    <property type="nucleotide sequence ID" value="XM_037297185.1"/>
</dbReference>
<comment type="caution">
    <text evidence="3">The sequence shown here is derived from an EMBL/GenBank/DDBJ whole genome shotgun (WGS) entry which is preliminary data.</text>
</comment>
<feature type="chain" id="PRO_5034576092" description="Killer toxin Kp4 domain-containing protein" evidence="1">
    <location>
        <begin position="26"/>
        <end position="216"/>
    </location>
</feature>
<gene>
    <name evidence="3" type="ORF">HO133_006287</name>
</gene>
<proteinExistence type="predicted"/>
<dbReference type="GO" id="GO:0005576">
    <property type="term" value="C:extracellular region"/>
    <property type="evidence" value="ECO:0007669"/>
    <property type="project" value="InterPro"/>
</dbReference>
<organism evidence="3 4">
    <name type="scientific">Letharia lupina</name>
    <dbReference type="NCBI Taxonomy" id="560253"/>
    <lineage>
        <taxon>Eukaryota</taxon>
        <taxon>Fungi</taxon>
        <taxon>Dikarya</taxon>
        <taxon>Ascomycota</taxon>
        <taxon>Pezizomycotina</taxon>
        <taxon>Lecanoromycetes</taxon>
        <taxon>OSLEUM clade</taxon>
        <taxon>Lecanoromycetidae</taxon>
        <taxon>Lecanorales</taxon>
        <taxon>Lecanorineae</taxon>
        <taxon>Parmeliaceae</taxon>
        <taxon>Letharia</taxon>
    </lineage>
</organism>
<evidence type="ECO:0000259" key="2">
    <source>
        <dbReference type="Pfam" id="PF09044"/>
    </source>
</evidence>
<dbReference type="Proteomes" id="UP000593566">
    <property type="component" value="Unassembled WGS sequence"/>
</dbReference>
<feature type="signal peptide" evidence="1">
    <location>
        <begin position="1"/>
        <end position="25"/>
    </location>
</feature>
<name>A0A8H6C6F1_9LECA</name>
<dbReference type="InterPro" id="IPR015131">
    <property type="entry name" value="Killer_tox_Kp4"/>
</dbReference>
<dbReference type="EMBL" id="JACCJB010000024">
    <property type="protein sequence ID" value="KAF6217875.1"/>
    <property type="molecule type" value="Genomic_DNA"/>
</dbReference>
<dbReference type="Gene3D" id="3.30.430.10">
    <property type="entry name" value="Killer Toxin P4, subunit A"/>
    <property type="match status" value="1"/>
</dbReference>
<dbReference type="AlphaFoldDB" id="A0A8H6C6F1"/>
<feature type="domain" description="Killer toxin Kp4" evidence="2">
    <location>
        <begin position="45"/>
        <end position="159"/>
    </location>
</feature>
<protein>
    <recommendedName>
        <fullName evidence="2">Killer toxin Kp4 domain-containing protein</fullName>
    </recommendedName>
</protein>
<keyword evidence="1" id="KW-0732">Signal</keyword>
<dbReference type="Pfam" id="PF09044">
    <property type="entry name" value="Kp4"/>
    <property type="match status" value="1"/>
</dbReference>
<sequence length="216" mass="22866">MLGTTLSQVAASIFLATQILHGAASSSLGLVGQPHIGTLNVTETSCRGSFWCPKFNIGYNSINIYFQDWINYTMSDSDIYGPNVQIACDTVTIVFPPLGTFAFCASTAGENVPAAGINGSLIKQKMEELRNYGCFACGSVAIAESGDPVEKGVFKIDFVSGNKVKCGREGQVVCPPTVPSVNREGLEQGPRPELGTFNATIDDGAITLEALNIQDS</sequence>
<dbReference type="InterPro" id="IPR011329">
    <property type="entry name" value="Killer_tox_Kp4/SMK"/>
</dbReference>
<dbReference type="SUPFAM" id="SSF55221">
    <property type="entry name" value="Yeast killer toxins"/>
    <property type="match status" value="1"/>
</dbReference>
<accession>A0A8H6C6F1</accession>
<evidence type="ECO:0000313" key="3">
    <source>
        <dbReference type="EMBL" id="KAF6217875.1"/>
    </source>
</evidence>